<dbReference type="InterPro" id="IPR051533">
    <property type="entry name" value="WaaL-like"/>
</dbReference>
<feature type="transmembrane region" description="Helical" evidence="5">
    <location>
        <begin position="221"/>
        <end position="236"/>
    </location>
</feature>
<feature type="transmembrane region" description="Helical" evidence="5">
    <location>
        <begin position="242"/>
        <end position="258"/>
    </location>
</feature>
<dbReference type="GO" id="GO:0016020">
    <property type="term" value="C:membrane"/>
    <property type="evidence" value="ECO:0007669"/>
    <property type="project" value="UniProtKB-SubCell"/>
</dbReference>
<evidence type="ECO:0000256" key="1">
    <source>
        <dbReference type="ARBA" id="ARBA00004141"/>
    </source>
</evidence>
<feature type="transmembrane region" description="Helical" evidence="5">
    <location>
        <begin position="192"/>
        <end position="209"/>
    </location>
</feature>
<name>A0A857MV65_9BACT</name>
<dbReference type="Pfam" id="PF04932">
    <property type="entry name" value="Wzy_C"/>
    <property type="match status" value="1"/>
</dbReference>
<evidence type="ECO:0000256" key="4">
    <source>
        <dbReference type="ARBA" id="ARBA00023136"/>
    </source>
</evidence>
<evidence type="ECO:0000256" key="5">
    <source>
        <dbReference type="SAM" id="Phobius"/>
    </source>
</evidence>
<evidence type="ECO:0000313" key="8">
    <source>
        <dbReference type="Proteomes" id="UP001059824"/>
    </source>
</evidence>
<proteinExistence type="predicted"/>
<dbReference type="PANTHER" id="PTHR37422">
    <property type="entry name" value="TEICHURONIC ACID BIOSYNTHESIS PROTEIN TUAE"/>
    <property type="match status" value="1"/>
</dbReference>
<organism evidence="7 8">
    <name type="scientific">Candidatus Mycosynbacter amalyticus</name>
    <dbReference type="NCBI Taxonomy" id="2665156"/>
    <lineage>
        <taxon>Bacteria</taxon>
        <taxon>Candidatus Saccharimonadota</taxon>
        <taxon>Candidatus Saccharimonadota incertae sedis</taxon>
        <taxon>Candidatus Mycosynbacter</taxon>
    </lineage>
</organism>
<dbReference type="PANTHER" id="PTHR37422:SF13">
    <property type="entry name" value="LIPOPOLYSACCHARIDE BIOSYNTHESIS PROTEIN PA4999-RELATED"/>
    <property type="match status" value="1"/>
</dbReference>
<keyword evidence="8" id="KW-1185">Reference proteome</keyword>
<dbReference type="EMBL" id="CP045921">
    <property type="protein sequence ID" value="QHN43307.1"/>
    <property type="molecule type" value="Genomic_DNA"/>
</dbReference>
<evidence type="ECO:0000313" key="7">
    <source>
        <dbReference type="EMBL" id="QHN43307.1"/>
    </source>
</evidence>
<feature type="transmembrane region" description="Helical" evidence="5">
    <location>
        <begin position="359"/>
        <end position="378"/>
    </location>
</feature>
<feature type="domain" description="O-antigen ligase-related" evidence="6">
    <location>
        <begin position="227"/>
        <end position="365"/>
    </location>
</feature>
<comment type="subcellular location">
    <subcellularLocation>
        <location evidence="1">Membrane</location>
        <topology evidence="1">Multi-pass membrane protein</topology>
    </subcellularLocation>
</comment>
<keyword evidence="3 5" id="KW-1133">Transmembrane helix</keyword>
<keyword evidence="4 5" id="KW-0472">Membrane</keyword>
<keyword evidence="2 5" id="KW-0812">Transmembrane</keyword>
<feature type="transmembrane region" description="Helical" evidence="5">
    <location>
        <begin position="265"/>
        <end position="284"/>
    </location>
</feature>
<protein>
    <recommendedName>
        <fullName evidence="6">O-antigen ligase-related domain-containing protein</fullName>
    </recommendedName>
</protein>
<feature type="transmembrane region" description="Helical" evidence="5">
    <location>
        <begin position="385"/>
        <end position="407"/>
    </location>
</feature>
<feature type="transmembrane region" description="Helical" evidence="5">
    <location>
        <begin position="98"/>
        <end position="118"/>
    </location>
</feature>
<feature type="transmembrane region" description="Helical" evidence="5">
    <location>
        <begin position="42"/>
        <end position="61"/>
    </location>
</feature>
<sequence>MNTLAWRVIKWAFIVVLVGMAIHTPVTVFVESRWPDYELLAKSWKEIVLGGVLLLLVWQAWRAGKLSELLRDKFVIVTALIAALHVVLLLAFDNSYVSELAGLLIDLRYYLLFVELYVAARLMPGLRRPMLMAAAVGCAVVIGFGVLQATILPKDILSPLGYSNETIKPYLTVDLNDHYIRINSTLRGPNPVGAFAVLTLSLLLAWTAARRIALRGMWQRIVWAGGALGSVIVLYASQSRSAWLALVAAAGALLVGILPKRTALYSVAGLAVVGALLVGGLFALRDNPTISHLFFHSNPAGGSPEKSDQGHWTSLQHGVEAAANAPAGEGIGSTGSASLLSHSPVIIENQYLFMAHESGWLGVVLQLLLFGLVLIGLWCGRRDWLLLGLFAGGVGLALIGLLLPVWVDDTVSLYWWGLAGLALGSSAMIKPYGQHKKRTRHQKAKRTT</sequence>
<dbReference type="Proteomes" id="UP001059824">
    <property type="component" value="Chromosome"/>
</dbReference>
<dbReference type="AlphaFoldDB" id="A0A857MV65"/>
<feature type="transmembrane region" description="Helical" evidence="5">
    <location>
        <begin position="413"/>
        <end position="433"/>
    </location>
</feature>
<accession>A0A857MV65</accession>
<gene>
    <name evidence="7" type="ORF">GII36_05675</name>
</gene>
<feature type="transmembrane region" description="Helical" evidence="5">
    <location>
        <begin position="130"/>
        <end position="151"/>
    </location>
</feature>
<dbReference type="KEGG" id="mama:GII36_05675"/>
<reference evidence="7" key="1">
    <citation type="journal article" date="2021" name="Nat. Microbiol.">
        <title>Cocultivation of an ultrasmall environmental parasitic bacterium with lytic ability against bacteria associated with wastewater foams.</title>
        <authorList>
            <person name="Batinovic S."/>
            <person name="Rose J.J.A."/>
            <person name="Ratcliffe J."/>
            <person name="Seviour R.J."/>
            <person name="Petrovski S."/>
        </authorList>
    </citation>
    <scope>NUCLEOTIDE SEQUENCE</scope>
    <source>
        <strain evidence="7">JR1</strain>
    </source>
</reference>
<dbReference type="InterPro" id="IPR007016">
    <property type="entry name" value="O-antigen_ligase-rel_domated"/>
</dbReference>
<evidence type="ECO:0000259" key="6">
    <source>
        <dbReference type="Pfam" id="PF04932"/>
    </source>
</evidence>
<dbReference type="RefSeq" id="WP_260763357.1">
    <property type="nucleotide sequence ID" value="NZ_CP045921.1"/>
</dbReference>
<evidence type="ECO:0000256" key="3">
    <source>
        <dbReference type="ARBA" id="ARBA00022989"/>
    </source>
</evidence>
<evidence type="ECO:0000256" key="2">
    <source>
        <dbReference type="ARBA" id="ARBA00022692"/>
    </source>
</evidence>
<feature type="transmembrane region" description="Helical" evidence="5">
    <location>
        <begin position="73"/>
        <end position="92"/>
    </location>
</feature>
<feature type="transmembrane region" description="Helical" evidence="5">
    <location>
        <begin position="12"/>
        <end position="30"/>
    </location>
</feature>